<reference evidence="2 3" key="1">
    <citation type="journal article" date="2016" name="Nat. Commun.">
        <title>Thousands of microbial genomes shed light on interconnected biogeochemical processes in an aquifer system.</title>
        <authorList>
            <person name="Anantharaman K."/>
            <person name="Brown C.T."/>
            <person name="Hug L.A."/>
            <person name="Sharon I."/>
            <person name="Castelle C.J."/>
            <person name="Probst A.J."/>
            <person name="Thomas B.C."/>
            <person name="Singh A."/>
            <person name="Wilkins M.J."/>
            <person name="Karaoz U."/>
            <person name="Brodie E.L."/>
            <person name="Williams K.H."/>
            <person name="Hubbard S.S."/>
            <person name="Banfield J.F."/>
        </authorList>
    </citation>
    <scope>NUCLEOTIDE SEQUENCE [LARGE SCALE GENOMIC DNA]</scope>
</reference>
<proteinExistence type="predicted"/>
<gene>
    <name evidence="2" type="ORF">A2998_02510</name>
</gene>
<evidence type="ECO:0000313" key="2">
    <source>
        <dbReference type="EMBL" id="OGZ72914.1"/>
    </source>
</evidence>
<sequence length="168" mass="19202">MKRLLVAVAMLAGFAAVVFAQDNSNERWFVKGYLEGGLHPPHNEVEMNLRRPDLPETNGFGDNFGRYVLRGEIFAGYRLENKVVKSVFVLVKPYFVFGRTVPQLDYTWSARLIGYAENYGIGVELPRGWKVYAETHRWSLRDQKAVPGDGPFGLNSGLYVRKEFNLHF</sequence>
<feature type="chain" id="PRO_5009583240" description="Outer membrane protein beta-barrel domain-containing protein" evidence="1">
    <location>
        <begin position="21"/>
        <end position="168"/>
    </location>
</feature>
<name>A0A1G2IDU9_9BACT</name>
<dbReference type="EMBL" id="MHOZ01000031">
    <property type="protein sequence ID" value="OGZ72914.1"/>
    <property type="molecule type" value="Genomic_DNA"/>
</dbReference>
<feature type="signal peptide" evidence="1">
    <location>
        <begin position="1"/>
        <end position="20"/>
    </location>
</feature>
<dbReference type="Proteomes" id="UP000178826">
    <property type="component" value="Unassembled WGS sequence"/>
</dbReference>
<comment type="caution">
    <text evidence="2">The sequence shown here is derived from an EMBL/GenBank/DDBJ whole genome shotgun (WGS) entry which is preliminary data.</text>
</comment>
<accession>A0A1G2IDU9</accession>
<evidence type="ECO:0000313" key="3">
    <source>
        <dbReference type="Proteomes" id="UP000178826"/>
    </source>
</evidence>
<evidence type="ECO:0000256" key="1">
    <source>
        <dbReference type="SAM" id="SignalP"/>
    </source>
</evidence>
<evidence type="ECO:0008006" key="4">
    <source>
        <dbReference type="Google" id="ProtNLM"/>
    </source>
</evidence>
<organism evidence="2 3">
    <name type="scientific">Candidatus Staskawiczbacteria bacterium RIFCSPLOWO2_01_FULL_37_25b</name>
    <dbReference type="NCBI Taxonomy" id="1802213"/>
    <lineage>
        <taxon>Bacteria</taxon>
        <taxon>Candidatus Staskawicziibacteriota</taxon>
    </lineage>
</organism>
<dbReference type="AlphaFoldDB" id="A0A1G2IDU9"/>
<protein>
    <recommendedName>
        <fullName evidence="4">Outer membrane protein beta-barrel domain-containing protein</fullName>
    </recommendedName>
</protein>
<keyword evidence="1" id="KW-0732">Signal</keyword>